<gene>
    <name evidence="1" type="ORF">N7493_004362</name>
</gene>
<dbReference type="Proteomes" id="UP001215712">
    <property type="component" value="Unassembled WGS sequence"/>
</dbReference>
<dbReference type="AlphaFoldDB" id="A0AAD6HNU0"/>
<protein>
    <submittedName>
        <fullName evidence="1">Armadillo-type protein</fullName>
    </submittedName>
</protein>
<accession>A0AAD6HNU0</accession>
<reference evidence="1" key="2">
    <citation type="submission" date="2023-01" db="EMBL/GenBank/DDBJ databases">
        <authorList>
            <person name="Petersen C."/>
        </authorList>
    </citation>
    <scope>NUCLEOTIDE SEQUENCE</scope>
    <source>
        <strain evidence="1">IBT 17514</strain>
    </source>
</reference>
<keyword evidence="2" id="KW-1185">Reference proteome</keyword>
<dbReference type="Gene3D" id="3.40.50.300">
    <property type="entry name" value="P-loop containing nucleotide triphosphate hydrolases"/>
    <property type="match status" value="1"/>
</dbReference>
<sequence length="158" mass="18189">MKTPSLLDQADILLRDTYYAGSRLKIERLSGEELLMDQCYINLAIVEKIGNEVAGQKNEETSGFSLLARQKVQTPPETSQVEPSTIFKRLETHDKRMIELRRVLIRGRAGVGKTTLCKKMIYDFTRTTETALNVSWKKLFDRVLWVQLRSLKDLPNTE</sequence>
<dbReference type="InterPro" id="IPR027417">
    <property type="entry name" value="P-loop_NTPase"/>
</dbReference>
<dbReference type="SUPFAM" id="SSF52540">
    <property type="entry name" value="P-loop containing nucleoside triphosphate hydrolases"/>
    <property type="match status" value="1"/>
</dbReference>
<comment type="caution">
    <text evidence="1">The sequence shown here is derived from an EMBL/GenBank/DDBJ whole genome shotgun (WGS) entry which is preliminary data.</text>
</comment>
<reference evidence="1" key="1">
    <citation type="journal article" date="2023" name="IMA Fungus">
        <title>Comparative genomic study of the Penicillium genus elucidates a diverse pangenome and 15 lateral gene transfer events.</title>
        <authorList>
            <person name="Petersen C."/>
            <person name="Sorensen T."/>
            <person name="Nielsen M.R."/>
            <person name="Sondergaard T.E."/>
            <person name="Sorensen J.L."/>
            <person name="Fitzpatrick D.A."/>
            <person name="Frisvad J.C."/>
            <person name="Nielsen K.L."/>
        </authorList>
    </citation>
    <scope>NUCLEOTIDE SEQUENCE</scope>
    <source>
        <strain evidence="1">IBT 17514</strain>
    </source>
</reference>
<evidence type="ECO:0000313" key="2">
    <source>
        <dbReference type="Proteomes" id="UP001215712"/>
    </source>
</evidence>
<name>A0AAD6HNU0_9EURO</name>
<proteinExistence type="predicted"/>
<organism evidence="1 2">
    <name type="scientific">Penicillium malachiteum</name>
    <dbReference type="NCBI Taxonomy" id="1324776"/>
    <lineage>
        <taxon>Eukaryota</taxon>
        <taxon>Fungi</taxon>
        <taxon>Dikarya</taxon>
        <taxon>Ascomycota</taxon>
        <taxon>Pezizomycotina</taxon>
        <taxon>Eurotiomycetes</taxon>
        <taxon>Eurotiomycetidae</taxon>
        <taxon>Eurotiales</taxon>
        <taxon>Aspergillaceae</taxon>
        <taxon>Penicillium</taxon>
    </lineage>
</organism>
<evidence type="ECO:0000313" key="1">
    <source>
        <dbReference type="EMBL" id="KAJ5728032.1"/>
    </source>
</evidence>
<dbReference type="EMBL" id="JAQJAN010000005">
    <property type="protein sequence ID" value="KAJ5728032.1"/>
    <property type="molecule type" value="Genomic_DNA"/>
</dbReference>